<dbReference type="AlphaFoldDB" id="A0A0C9ZLM0"/>
<keyword evidence="3" id="KW-0813">Transport</keyword>
<accession>A0A0C9ZLM0</accession>
<dbReference type="HOGENOM" id="CLU_175209_0_0_1"/>
<feature type="non-terminal residue" evidence="10">
    <location>
        <position position="1"/>
    </location>
</feature>
<organism evidence="10 11">
    <name type="scientific">Pisolithus microcarpus 441</name>
    <dbReference type="NCBI Taxonomy" id="765257"/>
    <lineage>
        <taxon>Eukaryota</taxon>
        <taxon>Fungi</taxon>
        <taxon>Dikarya</taxon>
        <taxon>Basidiomycota</taxon>
        <taxon>Agaricomycotina</taxon>
        <taxon>Agaricomycetes</taxon>
        <taxon>Agaricomycetidae</taxon>
        <taxon>Boletales</taxon>
        <taxon>Sclerodermatineae</taxon>
        <taxon>Pisolithaceae</taxon>
        <taxon>Pisolithus</taxon>
    </lineage>
</organism>
<reference evidence="11" key="2">
    <citation type="submission" date="2015-01" db="EMBL/GenBank/DDBJ databases">
        <title>Evolutionary Origins and Diversification of the Mycorrhizal Mutualists.</title>
        <authorList>
            <consortium name="DOE Joint Genome Institute"/>
            <consortium name="Mycorrhizal Genomics Consortium"/>
            <person name="Kohler A."/>
            <person name="Kuo A."/>
            <person name="Nagy L.G."/>
            <person name="Floudas D."/>
            <person name="Copeland A."/>
            <person name="Barry K.W."/>
            <person name="Cichocki N."/>
            <person name="Veneault-Fourrey C."/>
            <person name="LaButti K."/>
            <person name="Lindquist E.A."/>
            <person name="Lipzen A."/>
            <person name="Lundell T."/>
            <person name="Morin E."/>
            <person name="Murat C."/>
            <person name="Riley R."/>
            <person name="Ohm R."/>
            <person name="Sun H."/>
            <person name="Tunlid A."/>
            <person name="Henrissat B."/>
            <person name="Grigoriev I.V."/>
            <person name="Hibbett D.S."/>
            <person name="Martin F."/>
        </authorList>
    </citation>
    <scope>NUCLEOTIDE SEQUENCE [LARGE SCALE GENOMIC DNA]</scope>
    <source>
        <strain evidence="11">441</strain>
    </source>
</reference>
<sequence>RHNFPWWAKYNYVLSAALDSGLAVSVLVIFFTLQYPMNGTIGIGLQQWWGNTVFKNNDDGQGVPVRQLATGQTFG</sequence>
<keyword evidence="11" id="KW-1185">Reference proteome</keyword>
<proteinExistence type="inferred from homology"/>
<dbReference type="InterPro" id="IPR004648">
    <property type="entry name" value="Oligpept_transpt"/>
</dbReference>
<evidence type="ECO:0000313" key="10">
    <source>
        <dbReference type="EMBL" id="KIK26814.1"/>
    </source>
</evidence>
<keyword evidence="7 9" id="KW-1133">Transmembrane helix</keyword>
<evidence type="ECO:0000256" key="4">
    <source>
        <dbReference type="ARBA" id="ARBA00022692"/>
    </source>
</evidence>
<dbReference type="Pfam" id="PF03169">
    <property type="entry name" value="OPT"/>
    <property type="match status" value="1"/>
</dbReference>
<name>A0A0C9ZLM0_9AGAM</name>
<evidence type="ECO:0000256" key="7">
    <source>
        <dbReference type="ARBA" id="ARBA00022989"/>
    </source>
</evidence>
<keyword evidence="5" id="KW-0571">Peptide transport</keyword>
<evidence type="ECO:0000256" key="8">
    <source>
        <dbReference type="ARBA" id="ARBA00023136"/>
    </source>
</evidence>
<dbReference type="GO" id="GO:0016020">
    <property type="term" value="C:membrane"/>
    <property type="evidence" value="ECO:0007669"/>
    <property type="project" value="UniProtKB-SubCell"/>
</dbReference>
<evidence type="ECO:0000256" key="2">
    <source>
        <dbReference type="ARBA" id="ARBA00008807"/>
    </source>
</evidence>
<feature type="transmembrane region" description="Helical" evidence="9">
    <location>
        <begin position="12"/>
        <end position="33"/>
    </location>
</feature>
<dbReference type="PANTHER" id="PTHR22601">
    <property type="entry name" value="ISP4 LIKE PROTEIN"/>
    <property type="match status" value="1"/>
</dbReference>
<evidence type="ECO:0000256" key="1">
    <source>
        <dbReference type="ARBA" id="ARBA00004141"/>
    </source>
</evidence>
<keyword evidence="4 9" id="KW-0812">Transmembrane</keyword>
<gene>
    <name evidence="10" type="ORF">PISMIDRAFT_94045</name>
</gene>
<dbReference type="GO" id="GO:0015031">
    <property type="term" value="P:protein transport"/>
    <property type="evidence" value="ECO:0007669"/>
    <property type="project" value="UniProtKB-KW"/>
</dbReference>
<dbReference type="EMBL" id="KN833699">
    <property type="protein sequence ID" value="KIK26814.1"/>
    <property type="molecule type" value="Genomic_DNA"/>
</dbReference>
<keyword evidence="8 9" id="KW-0472">Membrane</keyword>
<keyword evidence="6" id="KW-0653">Protein transport</keyword>
<evidence type="ECO:0000256" key="9">
    <source>
        <dbReference type="SAM" id="Phobius"/>
    </source>
</evidence>
<comment type="similarity">
    <text evidence="2">Belongs to the oligopeptide OPT transporter family.</text>
</comment>
<dbReference type="GO" id="GO:0035673">
    <property type="term" value="F:oligopeptide transmembrane transporter activity"/>
    <property type="evidence" value="ECO:0007669"/>
    <property type="project" value="InterPro"/>
</dbReference>
<dbReference type="InterPro" id="IPR004813">
    <property type="entry name" value="OPT"/>
</dbReference>
<evidence type="ECO:0000256" key="6">
    <source>
        <dbReference type="ARBA" id="ARBA00022927"/>
    </source>
</evidence>
<dbReference type="Proteomes" id="UP000054018">
    <property type="component" value="Unassembled WGS sequence"/>
</dbReference>
<evidence type="ECO:0000256" key="3">
    <source>
        <dbReference type="ARBA" id="ARBA00022448"/>
    </source>
</evidence>
<reference evidence="10 11" key="1">
    <citation type="submission" date="2014-04" db="EMBL/GenBank/DDBJ databases">
        <authorList>
            <consortium name="DOE Joint Genome Institute"/>
            <person name="Kuo A."/>
            <person name="Kohler A."/>
            <person name="Costa M.D."/>
            <person name="Nagy L.G."/>
            <person name="Floudas D."/>
            <person name="Copeland A."/>
            <person name="Barry K.W."/>
            <person name="Cichocki N."/>
            <person name="Veneault-Fourrey C."/>
            <person name="LaButti K."/>
            <person name="Lindquist E.A."/>
            <person name="Lipzen A."/>
            <person name="Lundell T."/>
            <person name="Morin E."/>
            <person name="Murat C."/>
            <person name="Sun H."/>
            <person name="Tunlid A."/>
            <person name="Henrissat B."/>
            <person name="Grigoriev I.V."/>
            <person name="Hibbett D.S."/>
            <person name="Martin F."/>
            <person name="Nordberg H.P."/>
            <person name="Cantor M.N."/>
            <person name="Hua S.X."/>
        </authorList>
    </citation>
    <scope>NUCLEOTIDE SEQUENCE [LARGE SCALE GENOMIC DNA]</scope>
    <source>
        <strain evidence="10 11">441</strain>
    </source>
</reference>
<evidence type="ECO:0000313" key="11">
    <source>
        <dbReference type="Proteomes" id="UP000054018"/>
    </source>
</evidence>
<evidence type="ECO:0000256" key="5">
    <source>
        <dbReference type="ARBA" id="ARBA00022856"/>
    </source>
</evidence>
<comment type="subcellular location">
    <subcellularLocation>
        <location evidence="1">Membrane</location>
        <topology evidence="1">Multi-pass membrane protein</topology>
    </subcellularLocation>
</comment>
<dbReference type="OrthoDB" id="2635823at2759"/>
<protein>
    <submittedName>
        <fullName evidence="10">Uncharacterized protein</fullName>
    </submittedName>
</protein>